<dbReference type="Proteomes" id="UP000334923">
    <property type="component" value="Unassembled WGS sequence"/>
</dbReference>
<dbReference type="AlphaFoldDB" id="A0A5E6M6S3"/>
<organism evidence="1 2">
    <name type="scientific">Methylacidimicrobium tartarophylax</name>
    <dbReference type="NCBI Taxonomy" id="1041768"/>
    <lineage>
        <taxon>Bacteria</taxon>
        <taxon>Pseudomonadati</taxon>
        <taxon>Verrucomicrobiota</taxon>
        <taxon>Methylacidimicrobium</taxon>
    </lineage>
</organism>
<reference evidence="1 2" key="1">
    <citation type="submission" date="2019-09" db="EMBL/GenBank/DDBJ databases">
        <authorList>
            <person name="Cremers G."/>
        </authorList>
    </citation>
    <scope>NUCLEOTIDE SEQUENCE [LARGE SCALE GENOMIC DNA]</scope>
    <source>
        <strain evidence="1">4A</strain>
    </source>
</reference>
<sequence length="248" mass="28606">MVSGIRGGSRLRSPPISPALIPLALLCFLWCGGRTAPAQGRWVQLVWALQSYTVFLREVQSGDDPWRPAVRCLVSLQLYNWGPDQSFTMSHAEVPQYPTMAFRVWRNHRPIPSRKLGSDDYFTVSASSGEKVRISYEYVEQVLPADPAAKIDVFEDTWGFTGFRPPLEELQVAVDLGPMYADYRAFPAFGRNPAIPAYSYEEFFLRIFRVFPPGYRMRGREVWWRIHNGAPHLTSASRLRIEWRAWYR</sequence>
<accession>A0A5E6M6S3</accession>
<dbReference type="EMBL" id="CABFVA020000014">
    <property type="protein sequence ID" value="VVM05031.1"/>
    <property type="molecule type" value="Genomic_DNA"/>
</dbReference>
<protein>
    <submittedName>
        <fullName evidence="1">Uncharacterized protein</fullName>
    </submittedName>
</protein>
<evidence type="ECO:0000313" key="1">
    <source>
        <dbReference type="EMBL" id="VVM05031.1"/>
    </source>
</evidence>
<proteinExistence type="predicted"/>
<keyword evidence="2" id="KW-1185">Reference proteome</keyword>
<evidence type="ECO:0000313" key="2">
    <source>
        <dbReference type="Proteomes" id="UP000334923"/>
    </source>
</evidence>
<gene>
    <name evidence="1" type="ORF">MAMT_00425</name>
</gene>
<name>A0A5E6M6S3_9BACT</name>